<evidence type="ECO:0000313" key="3">
    <source>
        <dbReference type="Proteomes" id="UP000021369"/>
    </source>
</evidence>
<evidence type="ECO:0000259" key="1">
    <source>
        <dbReference type="PROSITE" id="PS50887"/>
    </source>
</evidence>
<dbReference type="PANTHER" id="PTHR45138:SF6">
    <property type="entry name" value="DIGUANYLATE CYCLASE DGCN"/>
    <property type="match status" value="1"/>
</dbReference>
<dbReference type="PROSITE" id="PS50887">
    <property type="entry name" value="GGDEF"/>
    <property type="match status" value="1"/>
</dbReference>
<dbReference type="OrthoDB" id="9801014at2"/>
<keyword evidence="3" id="KW-1185">Reference proteome</keyword>
<dbReference type="InterPro" id="IPR043128">
    <property type="entry name" value="Rev_trsase/Diguanyl_cyclase"/>
</dbReference>
<dbReference type="AlphaFoldDB" id="A0A011UIE5"/>
<sequence>MDFDSILSVYKSKTCIISVKRTADGKFGNIRIAAGNKAHYEDMMNAMHRPFIPDSPYSEYFPENKNFEDFCCRCAFMGQPLHSYVSLPQMGLWLNMFLLPLESDKENIGYCIYSYEVTQEVNAEQRATLSADTSAAVLQTCIKLHGQNDTRQTFQEVIEDIRGICDSDYCCILLVDEDERRCTPLCEAFRGGDAPINSIDNYNNDEFYDIVETWKDTISDSTCIIIKDKDDMAWLRSKNPVWHSSLNEAGVKSIVMFPLNHNGKLLGYMFASNFNVDNAVKIKETLELSTFFIASEIDNYQLLQRLEILSTIDMLTGVKNRNAMNNIVDEIKAGKKTINAPYAVLFTDLNGLKKVNDVEGHGAGDLLLQKVADILQSVFFDSEIYRAGGDEFMILVEQADKAEIASRLARLREQSEKEDGHFAVGVCFVDGDIDILNAMRIADERMYDDKKEYYRRNPELKYR</sequence>
<dbReference type="PATRIC" id="fig|1341156.4.peg.679"/>
<dbReference type="InterPro" id="IPR000160">
    <property type="entry name" value="GGDEF_dom"/>
</dbReference>
<evidence type="ECO:0000313" key="2">
    <source>
        <dbReference type="EMBL" id="EXM40449.1"/>
    </source>
</evidence>
<dbReference type="RefSeq" id="WP_037284207.1">
    <property type="nucleotide sequence ID" value="NZ_JEOB01000001.1"/>
</dbReference>
<dbReference type="GO" id="GO:0052621">
    <property type="term" value="F:diguanylate cyclase activity"/>
    <property type="evidence" value="ECO:0007669"/>
    <property type="project" value="TreeGrafter"/>
</dbReference>
<dbReference type="NCBIfam" id="TIGR00254">
    <property type="entry name" value="GGDEF"/>
    <property type="match status" value="1"/>
</dbReference>
<protein>
    <submittedName>
        <fullName evidence="2">Diguanylate cyclase</fullName>
    </submittedName>
</protein>
<dbReference type="InterPro" id="IPR050469">
    <property type="entry name" value="Diguanylate_Cyclase"/>
</dbReference>
<dbReference type="Gene3D" id="3.30.70.270">
    <property type="match status" value="1"/>
</dbReference>
<dbReference type="GO" id="GO:0043709">
    <property type="term" value="P:cell adhesion involved in single-species biofilm formation"/>
    <property type="evidence" value="ECO:0007669"/>
    <property type="project" value="TreeGrafter"/>
</dbReference>
<dbReference type="Pfam" id="PF00990">
    <property type="entry name" value="GGDEF"/>
    <property type="match status" value="1"/>
</dbReference>
<dbReference type="EMBL" id="JEOB01000001">
    <property type="protein sequence ID" value="EXM40449.1"/>
    <property type="molecule type" value="Genomic_DNA"/>
</dbReference>
<dbReference type="CDD" id="cd01949">
    <property type="entry name" value="GGDEF"/>
    <property type="match status" value="1"/>
</dbReference>
<dbReference type="InterPro" id="IPR003018">
    <property type="entry name" value="GAF"/>
</dbReference>
<comment type="caution">
    <text evidence="2">The sequence shown here is derived from an EMBL/GenBank/DDBJ whole genome shotgun (WGS) entry which is preliminary data.</text>
</comment>
<dbReference type="SUPFAM" id="SSF55073">
    <property type="entry name" value="Nucleotide cyclase"/>
    <property type="match status" value="1"/>
</dbReference>
<dbReference type="SUPFAM" id="SSF55781">
    <property type="entry name" value="GAF domain-like"/>
    <property type="match status" value="1"/>
</dbReference>
<dbReference type="GO" id="GO:1902201">
    <property type="term" value="P:negative regulation of bacterial-type flagellum-dependent cell motility"/>
    <property type="evidence" value="ECO:0007669"/>
    <property type="project" value="TreeGrafter"/>
</dbReference>
<dbReference type="PANTHER" id="PTHR45138">
    <property type="entry name" value="REGULATORY COMPONENTS OF SENSORY TRANSDUCTION SYSTEM"/>
    <property type="match status" value="1"/>
</dbReference>
<organism evidence="2 3">
    <name type="scientific">Ruminococcus albus SY3</name>
    <dbReference type="NCBI Taxonomy" id="1341156"/>
    <lineage>
        <taxon>Bacteria</taxon>
        <taxon>Bacillati</taxon>
        <taxon>Bacillota</taxon>
        <taxon>Clostridia</taxon>
        <taxon>Eubacteriales</taxon>
        <taxon>Oscillospiraceae</taxon>
        <taxon>Ruminococcus</taxon>
    </lineage>
</organism>
<dbReference type="Pfam" id="PF01590">
    <property type="entry name" value="GAF"/>
    <property type="match status" value="1"/>
</dbReference>
<dbReference type="Gene3D" id="3.30.450.40">
    <property type="match status" value="1"/>
</dbReference>
<dbReference type="Proteomes" id="UP000021369">
    <property type="component" value="Unassembled WGS sequence"/>
</dbReference>
<dbReference type="SMART" id="SM00267">
    <property type="entry name" value="GGDEF"/>
    <property type="match status" value="1"/>
</dbReference>
<name>A0A011UIE5_RUMAL</name>
<dbReference type="GO" id="GO:0005886">
    <property type="term" value="C:plasma membrane"/>
    <property type="evidence" value="ECO:0007669"/>
    <property type="project" value="TreeGrafter"/>
</dbReference>
<accession>A0A011UIE5</accession>
<proteinExistence type="predicted"/>
<feature type="domain" description="GGDEF" evidence="1">
    <location>
        <begin position="340"/>
        <end position="463"/>
    </location>
</feature>
<dbReference type="InterPro" id="IPR029016">
    <property type="entry name" value="GAF-like_dom_sf"/>
</dbReference>
<dbReference type="InterPro" id="IPR029787">
    <property type="entry name" value="Nucleotide_cyclase"/>
</dbReference>
<reference evidence="2 3" key="1">
    <citation type="submission" date="2013-06" db="EMBL/GenBank/DDBJ databases">
        <title>Rumen cellulosomics: divergent fiber-degrading strategies revealed by comparative genome-wide analysis of six Ruminococcal strains.</title>
        <authorList>
            <person name="Dassa B."/>
            <person name="Borovok I."/>
            <person name="Lamed R."/>
            <person name="Flint H."/>
            <person name="Yeoman C.J."/>
            <person name="White B."/>
            <person name="Bayer E.A."/>
        </authorList>
    </citation>
    <scope>NUCLEOTIDE SEQUENCE [LARGE SCALE GENOMIC DNA]</scope>
    <source>
        <strain evidence="2 3">SY3</strain>
    </source>
</reference>
<gene>
    <name evidence="2" type="ORF">RASY3_00705</name>
</gene>